<name>A0A2L2BS41_9MICO</name>
<reference evidence="3 4" key="1">
    <citation type="submission" date="2018-02" db="EMBL/GenBank/DDBJ databases">
        <title>Complete genome of the streamlined marine actinobacterium Pontimonas salivibrio CL-TW6 adapted to coastal planktonic lifestype.</title>
        <authorList>
            <person name="Cho B.C."/>
            <person name="Hardies S.C."/>
            <person name="Jang G.I."/>
            <person name="Hwang C.Y."/>
        </authorList>
    </citation>
    <scope>NUCLEOTIDE SEQUENCE [LARGE SCALE GENOMIC DNA]</scope>
    <source>
        <strain evidence="3 4">CL-TW6</strain>
    </source>
</reference>
<dbReference type="KEGG" id="psai:C3B54_111556"/>
<accession>A0A2L2BS41</accession>
<organism evidence="3 4">
    <name type="scientific">Pontimonas salivibrio</name>
    <dbReference type="NCBI Taxonomy" id="1159327"/>
    <lineage>
        <taxon>Bacteria</taxon>
        <taxon>Bacillati</taxon>
        <taxon>Actinomycetota</taxon>
        <taxon>Actinomycetes</taxon>
        <taxon>Micrococcales</taxon>
        <taxon>Microbacteriaceae</taxon>
        <taxon>Pontimonas</taxon>
    </lineage>
</organism>
<dbReference type="Proteomes" id="UP000243077">
    <property type="component" value="Chromosome"/>
</dbReference>
<dbReference type="OrthoDB" id="3381462at2"/>
<dbReference type="RefSeq" id="WP_104913962.1">
    <property type="nucleotide sequence ID" value="NZ_CP026923.1"/>
</dbReference>
<feature type="domain" description="General stress protein 17M-like" evidence="2">
    <location>
        <begin position="21"/>
        <end position="88"/>
    </location>
</feature>
<protein>
    <recommendedName>
        <fullName evidence="2">General stress protein 17M-like domain-containing protein</fullName>
    </recommendedName>
</protein>
<keyword evidence="1" id="KW-0472">Membrane</keyword>
<evidence type="ECO:0000313" key="3">
    <source>
        <dbReference type="EMBL" id="AVG24493.1"/>
    </source>
</evidence>
<keyword evidence="4" id="KW-1185">Reference proteome</keyword>
<proteinExistence type="predicted"/>
<feature type="transmembrane region" description="Helical" evidence="1">
    <location>
        <begin position="98"/>
        <end position="120"/>
    </location>
</feature>
<feature type="transmembrane region" description="Helical" evidence="1">
    <location>
        <begin position="70"/>
        <end position="92"/>
    </location>
</feature>
<keyword evidence="1" id="KW-0812">Transmembrane</keyword>
<evidence type="ECO:0000259" key="2">
    <source>
        <dbReference type="Pfam" id="PF11181"/>
    </source>
</evidence>
<dbReference type="EMBL" id="CP026923">
    <property type="protein sequence ID" value="AVG24493.1"/>
    <property type="molecule type" value="Genomic_DNA"/>
</dbReference>
<dbReference type="AlphaFoldDB" id="A0A2L2BS41"/>
<dbReference type="InterPro" id="IPR025889">
    <property type="entry name" value="GSP17M-like_dom"/>
</dbReference>
<evidence type="ECO:0000313" key="4">
    <source>
        <dbReference type="Proteomes" id="UP000243077"/>
    </source>
</evidence>
<gene>
    <name evidence="3" type="ORF">C3B54_111556</name>
</gene>
<keyword evidence="1" id="KW-1133">Transmembrane helix</keyword>
<dbReference type="Pfam" id="PF11181">
    <property type="entry name" value="YflT"/>
    <property type="match status" value="1"/>
</dbReference>
<sequence>MAQSSRTQQLHQLATVPAGEELARFSSYPDAKKTIDTLLEGGLPPRALSVVGEGLRSVERITARYGHGRAALSSALTGSWVGLFVGLIVVTLGVDMSLAPIAAGIVVGAGLGMIIGMALYSSQRTSRPTFRSMHQVIAAEYVVVVEAEHQGKAKRILQDAQGQ</sequence>
<evidence type="ECO:0000256" key="1">
    <source>
        <dbReference type="SAM" id="Phobius"/>
    </source>
</evidence>